<gene>
    <name evidence="1" type="ORF">ASJ30_01790</name>
    <name evidence="2" type="ORF">IGS73_01815</name>
</gene>
<proteinExistence type="predicted"/>
<organism evidence="1 3">
    <name type="scientific">Janibacter indicus</name>
    <dbReference type="NCBI Taxonomy" id="857417"/>
    <lineage>
        <taxon>Bacteria</taxon>
        <taxon>Bacillati</taxon>
        <taxon>Actinomycetota</taxon>
        <taxon>Actinomycetes</taxon>
        <taxon>Micrococcales</taxon>
        <taxon>Intrasporangiaceae</taxon>
        <taxon>Janibacter</taxon>
    </lineage>
</organism>
<evidence type="ECO:0000313" key="4">
    <source>
        <dbReference type="Proteomes" id="UP000593998"/>
    </source>
</evidence>
<keyword evidence="3" id="KW-1185">Reference proteome</keyword>
<reference evidence="1 3" key="1">
    <citation type="submission" date="2015-11" db="EMBL/GenBank/DDBJ databases">
        <authorList>
            <person name="Zhang Y."/>
            <person name="Guo Z."/>
        </authorList>
    </citation>
    <scope>NUCLEOTIDE SEQUENCE [LARGE SCALE GENOMIC DNA]</scope>
    <source>
        <strain evidence="1 3">YFY001</strain>
    </source>
</reference>
<dbReference type="EMBL" id="CP013290">
    <property type="protein sequence ID" value="APH00416.1"/>
    <property type="molecule type" value="Genomic_DNA"/>
</dbReference>
<dbReference type="AlphaFoldDB" id="A0A1L3ME14"/>
<dbReference type="Proteomes" id="UP000182938">
    <property type="component" value="Chromosome"/>
</dbReference>
<accession>A0A1L3ME14</accession>
<protein>
    <submittedName>
        <fullName evidence="1">Uncharacterized protein</fullName>
    </submittedName>
</protein>
<evidence type="ECO:0000313" key="3">
    <source>
        <dbReference type="Proteomes" id="UP000182938"/>
    </source>
</evidence>
<dbReference type="KEGG" id="jte:ASJ30_01790"/>
<dbReference type="EMBL" id="CP062789">
    <property type="protein sequence ID" value="QOK23197.1"/>
    <property type="molecule type" value="Genomic_DNA"/>
</dbReference>
<dbReference type="Proteomes" id="UP000593998">
    <property type="component" value="Chromosome"/>
</dbReference>
<evidence type="ECO:0000313" key="2">
    <source>
        <dbReference type="EMBL" id="QOK23197.1"/>
    </source>
</evidence>
<dbReference type="NCBIfam" id="NF046112">
    <property type="entry name" value="MSMEG_6209_Nter"/>
    <property type="match status" value="1"/>
</dbReference>
<name>A0A1L3ME14_9MICO</name>
<evidence type="ECO:0000313" key="1">
    <source>
        <dbReference type="EMBL" id="APH00416.1"/>
    </source>
</evidence>
<sequence>MFTINVDHVAANIAADLCVRYPQVACERIEAMVASARERIEPTNTHPEFIAPLIEHAVRIELHDLAGAPVPPTSATC</sequence>
<dbReference type="Gene3D" id="1.10.8.1060">
    <property type="entry name" value="Corynebacterium glutamicum thioredoxin-dependent arsenate reductase, N-terminal domain"/>
    <property type="match status" value="1"/>
</dbReference>
<dbReference type="RefSeq" id="WP_072623590.1">
    <property type="nucleotide sequence ID" value="NZ_CBDRLL010000014.1"/>
</dbReference>
<reference evidence="2 4" key="2">
    <citation type="submission" date="2020-10" db="EMBL/GenBank/DDBJ databases">
        <title>Janibacter indicus TT2 genome sequence.</title>
        <authorList>
            <person name="Lee K."/>
            <person name="Ganzorig M."/>
        </authorList>
    </citation>
    <scope>NUCLEOTIDE SEQUENCE [LARGE SCALE GENOMIC DNA]</scope>
    <source>
        <strain evidence="2 4">TT2</strain>
    </source>
</reference>